<organism evidence="2 3">
    <name type="scientific">Streptomyces mesophilus</name>
    <dbReference type="NCBI Taxonomy" id="1775132"/>
    <lineage>
        <taxon>Bacteria</taxon>
        <taxon>Bacillati</taxon>
        <taxon>Actinomycetota</taxon>
        <taxon>Actinomycetes</taxon>
        <taxon>Kitasatosporales</taxon>
        <taxon>Streptomycetaceae</taxon>
        <taxon>Streptomyces</taxon>
    </lineage>
</organism>
<dbReference type="Proteomes" id="UP000481109">
    <property type="component" value="Unassembled WGS sequence"/>
</dbReference>
<dbReference type="Gene3D" id="1.10.101.10">
    <property type="entry name" value="PGBD-like superfamily/PGBD"/>
    <property type="match status" value="1"/>
</dbReference>
<sequence>MVRSHRSVRGGQVLVAVLGIEPVTSSVSGKRSPAGTQRAVQSFQKDRGLVVDGIVGPDT</sequence>
<dbReference type="AlphaFoldDB" id="A0A6G4XNJ9"/>
<feature type="domain" description="Peptidoglycan binding-like" evidence="1">
    <location>
        <begin position="34"/>
        <end position="59"/>
    </location>
</feature>
<evidence type="ECO:0000313" key="3">
    <source>
        <dbReference type="Proteomes" id="UP000481109"/>
    </source>
</evidence>
<reference evidence="2 3" key="1">
    <citation type="submission" date="2020-02" db="EMBL/GenBank/DDBJ databases">
        <title>Whole-genome analyses of novel actinobacteria.</title>
        <authorList>
            <person name="Sahin N."/>
            <person name="Tokatli A."/>
        </authorList>
    </citation>
    <scope>NUCLEOTIDE SEQUENCE [LARGE SCALE GENOMIC DNA]</scope>
    <source>
        <strain evidence="2 3">YC504</strain>
    </source>
</reference>
<evidence type="ECO:0000313" key="2">
    <source>
        <dbReference type="EMBL" id="NGO79008.1"/>
    </source>
</evidence>
<proteinExistence type="predicted"/>
<keyword evidence="3" id="KW-1185">Reference proteome</keyword>
<dbReference type="EMBL" id="JAAKZW010000127">
    <property type="protein sequence ID" value="NGO79008.1"/>
    <property type="molecule type" value="Genomic_DNA"/>
</dbReference>
<gene>
    <name evidence="2" type="ORF">G6045_25605</name>
</gene>
<dbReference type="InterPro" id="IPR036366">
    <property type="entry name" value="PGBDSf"/>
</dbReference>
<dbReference type="RefSeq" id="WP_165334453.1">
    <property type="nucleotide sequence ID" value="NZ_JAAKZW010000127.1"/>
</dbReference>
<dbReference type="SUPFAM" id="SSF47090">
    <property type="entry name" value="PGBD-like"/>
    <property type="match status" value="1"/>
</dbReference>
<accession>A0A6G4XNJ9</accession>
<comment type="caution">
    <text evidence="2">The sequence shown here is derived from an EMBL/GenBank/DDBJ whole genome shotgun (WGS) entry which is preliminary data.</text>
</comment>
<dbReference type="Pfam" id="PF01471">
    <property type="entry name" value="PG_binding_1"/>
    <property type="match status" value="1"/>
</dbReference>
<feature type="non-terminal residue" evidence="2">
    <location>
        <position position="59"/>
    </location>
</feature>
<protein>
    <submittedName>
        <fullName evidence="2">Peptidoglycan-binding protein</fullName>
    </submittedName>
</protein>
<dbReference type="InterPro" id="IPR036365">
    <property type="entry name" value="PGBD-like_sf"/>
</dbReference>
<evidence type="ECO:0000259" key="1">
    <source>
        <dbReference type="Pfam" id="PF01471"/>
    </source>
</evidence>
<dbReference type="InterPro" id="IPR002477">
    <property type="entry name" value="Peptidoglycan-bd-like"/>
</dbReference>
<name>A0A6G4XNJ9_9ACTN</name>